<feature type="domain" description="RecA family profile 2" evidence="8">
    <location>
        <begin position="1777"/>
        <end position="1798"/>
    </location>
</feature>
<dbReference type="Pfam" id="PF00154">
    <property type="entry name" value="RecA_N"/>
    <property type="match status" value="1"/>
</dbReference>
<evidence type="ECO:0000256" key="3">
    <source>
        <dbReference type="ARBA" id="ARBA00022840"/>
    </source>
</evidence>
<feature type="region of interest" description="Disordered" evidence="6">
    <location>
        <begin position="815"/>
        <end position="847"/>
    </location>
</feature>
<dbReference type="EMBL" id="CAJNJA010062475">
    <property type="protein sequence ID" value="CAE7876549.1"/>
    <property type="molecule type" value="Genomic_DNA"/>
</dbReference>
<evidence type="ECO:0000256" key="6">
    <source>
        <dbReference type="SAM" id="MobiDB-lite"/>
    </source>
</evidence>
<comment type="caution">
    <text evidence="9">The sequence shown here is derived from an EMBL/GenBank/DDBJ whole genome shotgun (WGS) entry which is preliminary data.</text>
</comment>
<evidence type="ECO:0000259" key="7">
    <source>
        <dbReference type="PROSITE" id="PS50162"/>
    </source>
</evidence>
<sequence length="1798" mass="191663">MHPLQSLGRSPAGYGAGGSSDHLWRLYYDDNFLTTQKEPNRAARALLGYQSLGSFVISCFDRSTGSERPISRKEVADLIMRRQQGGDAERISREHEDQKARMETFSQMGGKTVELNTVLKAKAVLQPHQLQVAGPKQGLGVMAAIGKPEVSEHGEVFKSRPYVDGAKTLIGGQVKPWPGIFSEIFSPVYCSETGAVQAAAKAWDLGRGEWPRKTLEQRVAAVRLCHVGLQEIREKIVTVLQWEICKNDADAAKEFDRTVDFIQALIATARRMDSTGPVCQEGVHALLKRSPVGVMMNMGPSNYPFNETYATLIPALLIGDSVVMKVPNTGGLAHFLTMEAYAECFPAGVVNFVSGRGRDTMPPCMESGLVDIFAFIGSSKAADALVKAHPQPHRLKNLLSLDAKNLAIVEAGDEWLVDEVQQSAQHITVTEAGLQHGDMLMLHAEPLSMAATSDTFAAVRGDGALVSWGRTAGDQPVQTTLPVGPRPSRHQDALQDVRQVRATTFREKVEGGGFAALLMDGSVVTWGDRARGGCSKTAQKNLRDVRSLHANDFSFAAILSSGSVVTWGHPSYGGDSTGVADALVDVQTVHATARAFAALRADGSVVTWGSPDSGADSREVQHSLRSVRQIQATRHAFAAVLTTGSVVTWGNAAFGGDSKEVQVQLSHVNQVASTDFAFAALLAGGSVVTWGSPFFGGFSSGIQEELKAVREVHSNDFAFAACLENGSIVTWGTPSSGGNSSAIRDQLQNVQQISASSGAFAALLVDGSVVTWGNKMDGGDCSRVKDKLKHVQQLHGGPHAFAAVLGDGSVVTWGDPASGGDSSSVQNQLKPPSLPRRVRTAPSDGNGGTVVTRSSYHILCMSFTKSVPGQCHHREATKNTRVRSADIDPGLSDADNVMPDADIDLAVKECLAGSTSFNGQRCTAIKLIMAHRSIAETFNQKFCAAIGGLSVGLPFGKNNVTPMACTGTDFLKQLTEDAVAKGAQVLNAGSGGAHCDRTLFAPTVLYPVTAEMQLWTAEQFGPVIPIAPYDNIQEPIEWLRKMHFGQQTAIFTSQDGAAPPSAEFAELLDMCALCTCRVNINAQCQCGPDVYPFAGRRSSAMGTISVEEVLRAVSVDTMIACKNPEAGAQWWGIWSLGLVSPEACRAGLECLRTLLRPPDAKGRRLQPHIVRRAQPKLDTNVHENVHLLVSPSRFVGMVMVMSHALLQAFLLKSLVLTTAGYVGMCYLTTGSFDSPGVAGGEVEDSESESAWPSQMAQAVIAAAPAEKGELGPFASTIAGLVGREKAADLLADIASDTANSRAWAYWFPADAKVQTAETIWEALEIRSFKLEEGCEEGVPSRQFRSLCAIARSPSKKPLADDAAASFYARERFAQAHEAMKQLAVMATRNLSSAPSPHVEGVLDSVRFRAELFDQEVFSTSAMSCANLSSALVSLTLPQGCRSLEAGIYVAMLEEDIGALVAICAAGCSPVRGPSTGANIGFPPWGGVFRSLTMQLTPAAAPLPAAVVPAALRVPCSVAPVSARPKDGASCAIGAAAALAAASYVRKARTANVGRWQQMPQHQAAEDSDKNKSPTPSARDAAKYAAFLKKFANKYGEGSIIDMNKMTADVPTFSTGALTLDMKLGGGLPYGRIVEVFGPEQSGKTTLALSSAHQVQKHGNRKRVAFIDAEQALDTHYAQAMGIDMSQEHFRLITAGFAEEACDQMLDAIQSGCFDLVVLDSVAALTPMEELEKDMTQNTIGLKARIMSKFLPKAAKYAADSNTCLLMINQTRANIGGYGSPETTCGGKALPYFASMRLE</sequence>
<dbReference type="GO" id="GO:0016620">
    <property type="term" value="F:oxidoreductase activity, acting on the aldehyde or oxo group of donors, NAD or NADP as acceptor"/>
    <property type="evidence" value="ECO:0007669"/>
    <property type="project" value="InterPro"/>
</dbReference>
<dbReference type="GO" id="GO:0005524">
    <property type="term" value="F:ATP binding"/>
    <property type="evidence" value="ECO:0007669"/>
    <property type="project" value="UniProtKB-KW"/>
</dbReference>
<dbReference type="GO" id="GO:0140664">
    <property type="term" value="F:ATP-dependent DNA damage sensor activity"/>
    <property type="evidence" value="ECO:0007669"/>
    <property type="project" value="InterPro"/>
</dbReference>
<dbReference type="Pfam" id="PF00171">
    <property type="entry name" value="Aldedh"/>
    <property type="match status" value="2"/>
</dbReference>
<dbReference type="PROSITE" id="PS50162">
    <property type="entry name" value="RECA_2"/>
    <property type="match status" value="1"/>
</dbReference>
<feature type="domain" description="RecA family profile 1" evidence="7">
    <location>
        <begin position="1608"/>
        <end position="1770"/>
    </location>
</feature>
<organism evidence="9 10">
    <name type="scientific">Symbiodinium necroappetens</name>
    <dbReference type="NCBI Taxonomy" id="1628268"/>
    <lineage>
        <taxon>Eukaryota</taxon>
        <taxon>Sar</taxon>
        <taxon>Alveolata</taxon>
        <taxon>Dinophyceae</taxon>
        <taxon>Suessiales</taxon>
        <taxon>Symbiodiniaceae</taxon>
        <taxon>Symbiodinium</taxon>
    </lineage>
</organism>
<dbReference type="GO" id="GO:0006310">
    <property type="term" value="P:DNA recombination"/>
    <property type="evidence" value="ECO:0007669"/>
    <property type="project" value="UniProtKB-KW"/>
</dbReference>
<dbReference type="InterPro" id="IPR020587">
    <property type="entry name" value="RecA_monomer-monomer_interface"/>
</dbReference>
<feature type="non-terminal residue" evidence="9">
    <location>
        <position position="1798"/>
    </location>
</feature>
<accession>A0A813AQR7</accession>
<evidence type="ECO:0000256" key="2">
    <source>
        <dbReference type="ARBA" id="ARBA00022741"/>
    </source>
</evidence>
<evidence type="ECO:0000313" key="10">
    <source>
        <dbReference type="Proteomes" id="UP000601435"/>
    </source>
</evidence>
<comment type="similarity">
    <text evidence="1 5">Belongs to the RecA family.</text>
</comment>
<dbReference type="InterPro" id="IPR016162">
    <property type="entry name" value="Ald_DH_N"/>
</dbReference>
<dbReference type="OrthoDB" id="445955at2759"/>
<dbReference type="InterPro" id="IPR009091">
    <property type="entry name" value="RCC1/BLIP-II"/>
</dbReference>
<dbReference type="Gene3D" id="3.40.309.10">
    <property type="entry name" value="Aldehyde Dehydrogenase, Chain A, domain 2"/>
    <property type="match status" value="1"/>
</dbReference>
<keyword evidence="4" id="KW-0233">DNA recombination</keyword>
<gene>
    <name evidence="9" type="primary">recA</name>
    <name evidence="9" type="ORF">SNEC2469_LOCUS28594</name>
</gene>
<evidence type="ECO:0000256" key="5">
    <source>
        <dbReference type="RuleBase" id="RU003422"/>
    </source>
</evidence>
<dbReference type="GO" id="GO:0006281">
    <property type="term" value="P:DNA repair"/>
    <property type="evidence" value="ECO:0007669"/>
    <property type="project" value="InterPro"/>
</dbReference>
<reference evidence="9" key="1">
    <citation type="submission" date="2021-02" db="EMBL/GenBank/DDBJ databases">
        <authorList>
            <person name="Dougan E. K."/>
            <person name="Rhodes N."/>
            <person name="Thang M."/>
            <person name="Chan C."/>
        </authorList>
    </citation>
    <scope>NUCLEOTIDE SEQUENCE</scope>
</reference>
<proteinExistence type="inferred from homology"/>
<dbReference type="InterPro" id="IPR015590">
    <property type="entry name" value="Aldehyde_DH_dom"/>
</dbReference>
<dbReference type="Proteomes" id="UP000601435">
    <property type="component" value="Unassembled WGS sequence"/>
</dbReference>
<dbReference type="SUPFAM" id="SSF50985">
    <property type="entry name" value="RCC1/BLIP-II"/>
    <property type="match status" value="1"/>
</dbReference>
<dbReference type="Gene3D" id="3.40.50.300">
    <property type="entry name" value="P-loop containing nucleotide triphosphate hydrolases"/>
    <property type="match status" value="1"/>
</dbReference>
<dbReference type="PRINTS" id="PR00142">
    <property type="entry name" value="RECA"/>
</dbReference>
<keyword evidence="3 5" id="KW-0067">ATP-binding</keyword>
<keyword evidence="10" id="KW-1185">Reference proteome</keyword>
<dbReference type="PANTHER" id="PTHR45900:SF1">
    <property type="entry name" value="MITOCHONDRIAL DNA REPAIR PROTEIN RECA HOMOLOG-RELATED"/>
    <property type="match status" value="1"/>
</dbReference>
<name>A0A813AQR7_9DINO</name>
<dbReference type="InterPro" id="IPR016161">
    <property type="entry name" value="Ald_DH/histidinol_DH"/>
</dbReference>
<dbReference type="InterPro" id="IPR016163">
    <property type="entry name" value="Ald_DH_C"/>
</dbReference>
<dbReference type="InterPro" id="IPR020588">
    <property type="entry name" value="RecA_ATP-bd"/>
</dbReference>
<feature type="region of interest" description="Disordered" evidence="6">
    <location>
        <begin position="1555"/>
        <end position="1576"/>
    </location>
</feature>
<dbReference type="SUPFAM" id="SSF53720">
    <property type="entry name" value="ALDH-like"/>
    <property type="match status" value="2"/>
</dbReference>
<dbReference type="Gene3D" id="3.40.605.10">
    <property type="entry name" value="Aldehyde Dehydrogenase, Chain A, domain 1"/>
    <property type="match status" value="1"/>
</dbReference>
<evidence type="ECO:0000256" key="1">
    <source>
        <dbReference type="ARBA" id="ARBA00009391"/>
    </source>
</evidence>
<dbReference type="InterPro" id="IPR013765">
    <property type="entry name" value="DNA_recomb/repair_RecA"/>
</dbReference>
<feature type="compositionally biased region" description="Polar residues" evidence="6">
    <location>
        <begin position="820"/>
        <end position="830"/>
    </location>
</feature>
<dbReference type="PANTHER" id="PTHR45900">
    <property type="entry name" value="RECA"/>
    <property type="match status" value="1"/>
</dbReference>
<dbReference type="SUPFAM" id="SSF52540">
    <property type="entry name" value="P-loop containing nucleoside triphosphate hydrolases"/>
    <property type="match status" value="1"/>
</dbReference>
<dbReference type="InterPro" id="IPR049428">
    <property type="entry name" value="RecA-like_N"/>
</dbReference>
<keyword evidence="2 5" id="KW-0547">Nucleotide-binding</keyword>
<protein>
    <submittedName>
        <fullName evidence="9">RecA protein</fullName>
    </submittedName>
</protein>
<dbReference type="InterPro" id="IPR027417">
    <property type="entry name" value="P-loop_NTPase"/>
</dbReference>
<evidence type="ECO:0000313" key="9">
    <source>
        <dbReference type="EMBL" id="CAE7876549.1"/>
    </source>
</evidence>
<dbReference type="GO" id="GO:0003697">
    <property type="term" value="F:single-stranded DNA binding"/>
    <property type="evidence" value="ECO:0007669"/>
    <property type="project" value="InterPro"/>
</dbReference>
<evidence type="ECO:0000256" key="4">
    <source>
        <dbReference type="ARBA" id="ARBA00023172"/>
    </source>
</evidence>
<dbReference type="PROSITE" id="PS50163">
    <property type="entry name" value="RECA_3"/>
    <property type="match status" value="1"/>
</dbReference>
<dbReference type="Gene3D" id="2.130.10.30">
    <property type="entry name" value="Regulator of chromosome condensation 1/beta-lactamase-inhibitor protein II"/>
    <property type="match status" value="3"/>
</dbReference>
<evidence type="ECO:0000259" key="8">
    <source>
        <dbReference type="PROSITE" id="PS50163"/>
    </source>
</evidence>